<reference evidence="1" key="1">
    <citation type="submission" date="2018-11" db="EMBL/GenBank/DDBJ databases">
        <authorList>
            <consortium name="Pathogen Informatics"/>
        </authorList>
    </citation>
    <scope>NUCLEOTIDE SEQUENCE</scope>
</reference>
<gene>
    <name evidence="1" type="ORF">PXEA_LOCUS24662</name>
</gene>
<keyword evidence="2" id="KW-1185">Reference proteome</keyword>
<proteinExistence type="predicted"/>
<organism evidence="1 2">
    <name type="scientific">Protopolystoma xenopodis</name>
    <dbReference type="NCBI Taxonomy" id="117903"/>
    <lineage>
        <taxon>Eukaryota</taxon>
        <taxon>Metazoa</taxon>
        <taxon>Spiralia</taxon>
        <taxon>Lophotrochozoa</taxon>
        <taxon>Platyhelminthes</taxon>
        <taxon>Monogenea</taxon>
        <taxon>Polyopisthocotylea</taxon>
        <taxon>Polystomatidea</taxon>
        <taxon>Polystomatidae</taxon>
        <taxon>Protopolystoma</taxon>
    </lineage>
</organism>
<comment type="caution">
    <text evidence="1">The sequence shown here is derived from an EMBL/GenBank/DDBJ whole genome shotgun (WGS) entry which is preliminary data.</text>
</comment>
<protein>
    <submittedName>
        <fullName evidence="1">Uncharacterized protein</fullName>
    </submittedName>
</protein>
<name>A0A3S5AJW3_9PLAT</name>
<evidence type="ECO:0000313" key="2">
    <source>
        <dbReference type="Proteomes" id="UP000784294"/>
    </source>
</evidence>
<dbReference type="AlphaFoldDB" id="A0A3S5AJW3"/>
<evidence type="ECO:0000313" key="1">
    <source>
        <dbReference type="EMBL" id="VEL31222.1"/>
    </source>
</evidence>
<dbReference type="EMBL" id="CAAALY010120023">
    <property type="protein sequence ID" value="VEL31222.1"/>
    <property type="molecule type" value="Genomic_DNA"/>
</dbReference>
<sequence length="62" mass="6861">MLCPNGGKVPPAVTLFPSPPAATERHANQGSMVDRVERRRLCAVGWDNWLCEVCTMIGDNEY</sequence>
<accession>A0A3S5AJW3</accession>
<dbReference type="Proteomes" id="UP000784294">
    <property type="component" value="Unassembled WGS sequence"/>
</dbReference>